<keyword evidence="4" id="KW-1185">Reference proteome</keyword>
<feature type="coiled-coil region" evidence="1">
    <location>
        <begin position="61"/>
        <end position="88"/>
    </location>
</feature>
<proteinExistence type="predicted"/>
<gene>
    <name evidence="3" type="ORF">QCA50_013709</name>
</gene>
<dbReference type="Proteomes" id="UP001385951">
    <property type="component" value="Unassembled WGS sequence"/>
</dbReference>
<feature type="region of interest" description="Disordered" evidence="2">
    <location>
        <begin position="97"/>
        <end position="264"/>
    </location>
</feature>
<feature type="region of interest" description="Disordered" evidence="2">
    <location>
        <begin position="294"/>
        <end position="340"/>
    </location>
</feature>
<feature type="region of interest" description="Disordered" evidence="2">
    <location>
        <begin position="1"/>
        <end position="28"/>
    </location>
</feature>
<accession>A0AAW0G0F2</accession>
<evidence type="ECO:0000313" key="4">
    <source>
        <dbReference type="Proteomes" id="UP001385951"/>
    </source>
</evidence>
<evidence type="ECO:0000256" key="2">
    <source>
        <dbReference type="SAM" id="MobiDB-lite"/>
    </source>
</evidence>
<dbReference type="AlphaFoldDB" id="A0AAW0G0F2"/>
<keyword evidence="1" id="KW-0175">Coiled coil</keyword>
<sequence>MATTFVQTTTGSGPRGNNFRPPRISEDEKNRLRRRVGQTLFPRVCEAINERDARLARTDDEEEHQRIIEDYESQVKSFKRLADEMFKEVVDLEVKRLVGGGRDPPSGVGNSSNVNMNSKRQFKPQSISRVTGKSLNSPTVSDPSPVLNRVNRAYPPPQSLADDDLDGHAEPYVGSHPSHPSIDRQQNAASLSSNVRGTPYRHSPHPSPGSAGPSRTAAYPQSSSPVSPRRNSDARLYKSGLTSTAPACGPLPGPSGRTYAAVPNSPQPQWSYDYAEGLRSHQPKVSQHPFTTQADRYYPHAGPSASQNVFAPSSPVYVEKQTSSGPPRSTRSVQSQSKSPHFAYPERFNNAYSPQFADLPPSPLTFIHLGVYVSSFTQASRRTVGQLPNTPDGTERIEASSPHLLRRRPHVGRIMDRGRPLLVH</sequence>
<protein>
    <submittedName>
        <fullName evidence="3">Uncharacterized protein</fullName>
    </submittedName>
</protein>
<dbReference type="EMBL" id="JASBNA010000032">
    <property type="protein sequence ID" value="KAK7683037.1"/>
    <property type="molecule type" value="Genomic_DNA"/>
</dbReference>
<feature type="compositionally biased region" description="Low complexity" evidence="2">
    <location>
        <begin position="106"/>
        <end position="118"/>
    </location>
</feature>
<name>A0AAW0G0F2_9APHY</name>
<feature type="compositionally biased region" description="Polar residues" evidence="2">
    <location>
        <begin position="123"/>
        <end position="142"/>
    </location>
</feature>
<evidence type="ECO:0000313" key="3">
    <source>
        <dbReference type="EMBL" id="KAK7683037.1"/>
    </source>
</evidence>
<feature type="compositionally biased region" description="Polar residues" evidence="2">
    <location>
        <begin position="183"/>
        <end position="196"/>
    </location>
</feature>
<feature type="compositionally biased region" description="Polar residues" evidence="2">
    <location>
        <begin position="320"/>
        <end position="339"/>
    </location>
</feature>
<comment type="caution">
    <text evidence="3">The sequence shown here is derived from an EMBL/GenBank/DDBJ whole genome shotgun (WGS) entry which is preliminary data.</text>
</comment>
<reference evidence="3 4" key="1">
    <citation type="submission" date="2022-09" db="EMBL/GenBank/DDBJ databases">
        <authorList>
            <person name="Palmer J.M."/>
        </authorList>
    </citation>
    <scope>NUCLEOTIDE SEQUENCE [LARGE SCALE GENOMIC DNA]</scope>
    <source>
        <strain evidence="3 4">DSM 7382</strain>
    </source>
</reference>
<feature type="compositionally biased region" description="Polar residues" evidence="2">
    <location>
        <begin position="1"/>
        <end position="12"/>
    </location>
</feature>
<evidence type="ECO:0000256" key="1">
    <source>
        <dbReference type="SAM" id="Coils"/>
    </source>
</evidence>
<organism evidence="3 4">
    <name type="scientific">Cerrena zonata</name>
    <dbReference type="NCBI Taxonomy" id="2478898"/>
    <lineage>
        <taxon>Eukaryota</taxon>
        <taxon>Fungi</taxon>
        <taxon>Dikarya</taxon>
        <taxon>Basidiomycota</taxon>
        <taxon>Agaricomycotina</taxon>
        <taxon>Agaricomycetes</taxon>
        <taxon>Polyporales</taxon>
        <taxon>Cerrenaceae</taxon>
        <taxon>Cerrena</taxon>
    </lineage>
</organism>